<accession>A0A7Z0EH62</accession>
<dbReference type="Proteomes" id="UP000537260">
    <property type="component" value="Unassembled WGS sequence"/>
</dbReference>
<evidence type="ECO:0000256" key="2">
    <source>
        <dbReference type="SAM" id="Phobius"/>
    </source>
</evidence>
<feature type="region of interest" description="Disordered" evidence="1">
    <location>
        <begin position="1"/>
        <end position="22"/>
    </location>
</feature>
<evidence type="ECO:0008006" key="5">
    <source>
        <dbReference type="Google" id="ProtNLM"/>
    </source>
</evidence>
<evidence type="ECO:0000313" key="3">
    <source>
        <dbReference type="EMBL" id="NYJ21597.1"/>
    </source>
</evidence>
<dbReference type="RefSeq" id="WP_179580172.1">
    <property type="nucleotide sequence ID" value="NZ_JACCFM010000001.1"/>
</dbReference>
<feature type="transmembrane region" description="Helical" evidence="2">
    <location>
        <begin position="107"/>
        <end position="127"/>
    </location>
</feature>
<feature type="transmembrane region" description="Helical" evidence="2">
    <location>
        <begin position="63"/>
        <end position="95"/>
    </location>
</feature>
<evidence type="ECO:0000313" key="4">
    <source>
        <dbReference type="Proteomes" id="UP000537260"/>
    </source>
</evidence>
<dbReference type="AlphaFoldDB" id="A0A7Z0EH62"/>
<gene>
    <name evidence="3" type="ORF">HNR05_003388</name>
</gene>
<reference evidence="3 4" key="1">
    <citation type="submission" date="2020-07" db="EMBL/GenBank/DDBJ databases">
        <title>Sequencing the genomes of 1000 actinobacteria strains.</title>
        <authorList>
            <person name="Klenk H.-P."/>
        </authorList>
    </citation>
    <scope>NUCLEOTIDE SEQUENCE [LARGE SCALE GENOMIC DNA]</scope>
    <source>
        <strain evidence="3 4">LI1</strain>
    </source>
</reference>
<keyword evidence="2" id="KW-0812">Transmembrane</keyword>
<sequence length="137" mass="14632">MTDTRGEQTESNGSFQFDLTRDPAPITGQIEYDSTVTAPTEWVPYVYASENARLRPAPRAFSIAALVCGTLGLLLGLFGVWGGPLAFIAVMLGLLARNREPLARPRWGYGVATGLIGLAFTGLWIAVVSKGMSALTV</sequence>
<keyword evidence="4" id="KW-1185">Reference proteome</keyword>
<proteinExistence type="predicted"/>
<keyword evidence="2" id="KW-0472">Membrane</keyword>
<keyword evidence="2" id="KW-1133">Transmembrane helix</keyword>
<dbReference type="EMBL" id="JACCFM010000001">
    <property type="protein sequence ID" value="NYJ21597.1"/>
    <property type="molecule type" value="Genomic_DNA"/>
</dbReference>
<protein>
    <recommendedName>
        <fullName evidence="5">DUF4190 domain-containing protein</fullName>
    </recommendedName>
</protein>
<organism evidence="3 4">
    <name type="scientific">Glaciibacter psychrotolerans</name>
    <dbReference type="NCBI Taxonomy" id="670054"/>
    <lineage>
        <taxon>Bacteria</taxon>
        <taxon>Bacillati</taxon>
        <taxon>Actinomycetota</taxon>
        <taxon>Actinomycetes</taxon>
        <taxon>Micrococcales</taxon>
        <taxon>Microbacteriaceae</taxon>
        <taxon>Glaciibacter</taxon>
    </lineage>
</organism>
<comment type="caution">
    <text evidence="3">The sequence shown here is derived from an EMBL/GenBank/DDBJ whole genome shotgun (WGS) entry which is preliminary data.</text>
</comment>
<evidence type="ECO:0000256" key="1">
    <source>
        <dbReference type="SAM" id="MobiDB-lite"/>
    </source>
</evidence>
<name>A0A7Z0EH62_9MICO</name>